<name>A0A0L6VP59_9BASI</name>
<proteinExistence type="predicted"/>
<protein>
    <submittedName>
        <fullName evidence="1">HAD-superfamily subfamily IIA hydrolase protein</fullName>
    </submittedName>
</protein>
<dbReference type="Pfam" id="PF13344">
    <property type="entry name" value="Hydrolase_6"/>
    <property type="match status" value="1"/>
</dbReference>
<reference evidence="1 2" key="1">
    <citation type="submission" date="2015-08" db="EMBL/GenBank/DDBJ databases">
        <title>Next Generation Sequencing and Analysis of the Genome of Puccinia sorghi L Schw, the Causal Agent of Maize Common Rust.</title>
        <authorList>
            <person name="Rochi L."/>
            <person name="Burguener G."/>
            <person name="Darino M."/>
            <person name="Turjanski A."/>
            <person name="Kreff E."/>
            <person name="Dieguez M.J."/>
            <person name="Sacco F."/>
        </authorList>
    </citation>
    <scope>NUCLEOTIDE SEQUENCE [LARGE SCALE GENOMIC DNA]</scope>
    <source>
        <strain evidence="1 2">RO10H11247</strain>
    </source>
</reference>
<sequence>MNSDLLTRSLLHSGIPIKRLTLRTPAKNYYSTQANPPPAFCFDIDGVLKQGSHVLPQAKKALAILNGNNSSQKSFPFILCTNGGGIPELERSQKLSKELGVPITPNQLVQSHTIFTQFLSSYRDQPILVIGGRGEKCRLVAEGYGFQQVYIPQDILRWDPSVWPFYKLTDHDRQIAKTADFSQIPFRAIFASSHVMHDSYDWGLDIQIAIDALTSQDGIITNPMSSITNSEDHIPIYFSNPDFLWGNEYCRPRFGQGAVQTALRANYQRLTGRHLEAWTGGKPTRVTYDFANHLLRKIVHDKFNGQGLGPVYMIGDNPASDIQGANNYGWSSVLVKTGVFKGNKPEDAAHVPTAVQSDVLVRRCSLGLEARRPRKCVVSRSSSVFSESVNEKNFIFKIK</sequence>
<dbReference type="Gene3D" id="3.40.50.1000">
    <property type="entry name" value="HAD superfamily/HAD-like"/>
    <property type="match status" value="2"/>
</dbReference>
<dbReference type="Pfam" id="PF13242">
    <property type="entry name" value="Hydrolase_like"/>
    <property type="match status" value="1"/>
</dbReference>
<dbReference type="OrthoDB" id="10251048at2759"/>
<dbReference type="GO" id="GO:0005739">
    <property type="term" value="C:mitochondrion"/>
    <property type="evidence" value="ECO:0007669"/>
    <property type="project" value="TreeGrafter"/>
</dbReference>
<dbReference type="InterPro" id="IPR006357">
    <property type="entry name" value="HAD-SF_hydro_IIA"/>
</dbReference>
<keyword evidence="2" id="KW-1185">Reference proteome</keyword>
<dbReference type="AlphaFoldDB" id="A0A0L6VP59"/>
<dbReference type="NCBIfam" id="TIGR01460">
    <property type="entry name" value="HAD-SF-IIA"/>
    <property type="match status" value="1"/>
</dbReference>
<dbReference type="InterPro" id="IPR023214">
    <property type="entry name" value="HAD_sf"/>
</dbReference>
<evidence type="ECO:0000313" key="1">
    <source>
        <dbReference type="EMBL" id="KNZ62407.1"/>
    </source>
</evidence>
<dbReference type="PANTHER" id="PTHR14269">
    <property type="entry name" value="CDP-DIACYLGLYCEROL--GLYCEROL-3-PHOSPHATE 3-PHOSPHATIDYLTRANSFERASE-RELATED"/>
    <property type="match status" value="1"/>
</dbReference>
<dbReference type="STRING" id="27349.A0A0L6VP59"/>
<dbReference type="InterPro" id="IPR050324">
    <property type="entry name" value="CDP-alcohol_PTase-I"/>
</dbReference>
<dbReference type="InterPro" id="IPR036412">
    <property type="entry name" value="HAD-like_sf"/>
</dbReference>
<dbReference type="GO" id="GO:0016787">
    <property type="term" value="F:hydrolase activity"/>
    <property type="evidence" value="ECO:0007669"/>
    <property type="project" value="UniProtKB-KW"/>
</dbReference>
<dbReference type="PANTHER" id="PTHR14269:SF4">
    <property type="entry name" value="CAT EYE SYNDROME CRITICAL REGION PROTEIN 5"/>
    <property type="match status" value="1"/>
</dbReference>
<accession>A0A0L6VP59</accession>
<organism evidence="1 2">
    <name type="scientific">Puccinia sorghi</name>
    <dbReference type="NCBI Taxonomy" id="27349"/>
    <lineage>
        <taxon>Eukaryota</taxon>
        <taxon>Fungi</taxon>
        <taxon>Dikarya</taxon>
        <taxon>Basidiomycota</taxon>
        <taxon>Pucciniomycotina</taxon>
        <taxon>Pucciniomycetes</taxon>
        <taxon>Pucciniales</taxon>
        <taxon>Pucciniaceae</taxon>
        <taxon>Puccinia</taxon>
    </lineage>
</organism>
<keyword evidence="1" id="KW-0378">Hydrolase</keyword>
<dbReference type="Proteomes" id="UP000037035">
    <property type="component" value="Unassembled WGS sequence"/>
</dbReference>
<dbReference type="InterPro" id="IPR006353">
    <property type="entry name" value="HAD-SF_hydro_IIA_CECR5"/>
</dbReference>
<dbReference type="EMBL" id="LAVV01003043">
    <property type="protein sequence ID" value="KNZ62407.1"/>
    <property type="molecule type" value="Genomic_DNA"/>
</dbReference>
<dbReference type="GO" id="GO:0046474">
    <property type="term" value="P:glycerophospholipid biosynthetic process"/>
    <property type="evidence" value="ECO:0007669"/>
    <property type="project" value="TreeGrafter"/>
</dbReference>
<gene>
    <name evidence="1" type="ORF">VP01_1273g5</name>
</gene>
<dbReference type="SUPFAM" id="SSF56784">
    <property type="entry name" value="HAD-like"/>
    <property type="match status" value="1"/>
</dbReference>
<comment type="caution">
    <text evidence="1">The sequence shown here is derived from an EMBL/GenBank/DDBJ whole genome shotgun (WGS) entry which is preliminary data.</text>
</comment>
<dbReference type="VEuPathDB" id="FungiDB:VP01_1273g5"/>
<dbReference type="NCBIfam" id="TIGR01456">
    <property type="entry name" value="CECR5"/>
    <property type="match status" value="1"/>
</dbReference>
<evidence type="ECO:0000313" key="2">
    <source>
        <dbReference type="Proteomes" id="UP000037035"/>
    </source>
</evidence>